<sequence length="201" mass="21495">MSENASDTFDSNGGGDSEVDDGDGTETDGGEHPQAHTIRLELVDEPGQLLAALSPISENGGNLLSIFHERGNLTPRGRIPVEVDLECPPDRFETIVTALRDNGVNVIQAGAERYGEELTLLLVGHLIDTDLSDTLQRIQRCADATVTDLSLSAPEGTDDVSSARLRLAARTGKTERVLDAIREVTDGKDIHVVEPLTEVSA</sequence>
<dbReference type="STRING" id="553466.SAMN04487950_2931"/>
<organism evidence="2 3">
    <name type="scientific">Halogranum rubrum</name>
    <dbReference type="NCBI Taxonomy" id="553466"/>
    <lineage>
        <taxon>Archaea</taxon>
        <taxon>Methanobacteriati</taxon>
        <taxon>Methanobacteriota</taxon>
        <taxon>Stenosarchaea group</taxon>
        <taxon>Halobacteria</taxon>
        <taxon>Halobacteriales</taxon>
        <taxon>Haloferacaceae</taxon>
    </lineage>
</organism>
<dbReference type="InterPro" id="IPR045865">
    <property type="entry name" value="ACT-like_dom_sf"/>
</dbReference>
<feature type="region of interest" description="Disordered" evidence="1">
    <location>
        <begin position="1"/>
        <end position="33"/>
    </location>
</feature>
<dbReference type="InterPro" id="IPR044561">
    <property type="entry name" value="ACT_ThrD-II-like"/>
</dbReference>
<dbReference type="SUPFAM" id="SSF55021">
    <property type="entry name" value="ACT-like"/>
    <property type="match status" value="1"/>
</dbReference>
<evidence type="ECO:0000313" key="3">
    <source>
        <dbReference type="Proteomes" id="UP000199607"/>
    </source>
</evidence>
<dbReference type="EMBL" id="FOTC01000003">
    <property type="protein sequence ID" value="SFL22982.1"/>
    <property type="molecule type" value="Genomic_DNA"/>
</dbReference>
<name>A0A1I4FYL1_9EURY</name>
<dbReference type="CDD" id="cd04886">
    <property type="entry name" value="ACT_ThrD-II-like"/>
    <property type="match status" value="1"/>
</dbReference>
<evidence type="ECO:0000256" key="1">
    <source>
        <dbReference type="SAM" id="MobiDB-lite"/>
    </source>
</evidence>
<reference evidence="3" key="1">
    <citation type="submission" date="2016-10" db="EMBL/GenBank/DDBJ databases">
        <authorList>
            <person name="Varghese N."/>
            <person name="Submissions S."/>
        </authorList>
    </citation>
    <scope>NUCLEOTIDE SEQUENCE [LARGE SCALE GENOMIC DNA]</scope>
    <source>
        <strain evidence="3">CGMCC 1.7738</strain>
    </source>
</reference>
<dbReference type="Proteomes" id="UP000199607">
    <property type="component" value="Unassembled WGS sequence"/>
</dbReference>
<accession>A0A1I4FYL1</accession>
<evidence type="ECO:0000313" key="2">
    <source>
        <dbReference type="EMBL" id="SFL22982.1"/>
    </source>
</evidence>
<dbReference type="AlphaFoldDB" id="A0A1I4FYL1"/>
<gene>
    <name evidence="2" type="ORF">SAMN04487950_2931</name>
</gene>
<proteinExistence type="predicted"/>
<keyword evidence="3" id="KW-1185">Reference proteome</keyword>
<protein>
    <submittedName>
        <fullName evidence="2">ACT domain-containing protein</fullName>
    </submittedName>
</protein>
<feature type="compositionally biased region" description="Acidic residues" evidence="1">
    <location>
        <begin position="17"/>
        <end position="28"/>
    </location>
</feature>
<dbReference type="RefSeq" id="WP_009366697.1">
    <property type="nucleotide sequence ID" value="NZ_FOTC01000003.1"/>
</dbReference>